<dbReference type="InterPro" id="IPR048834">
    <property type="entry name" value="SpaA_pre-album"/>
</dbReference>
<evidence type="ECO:0000259" key="2">
    <source>
        <dbReference type="Pfam" id="PF20674"/>
    </source>
</evidence>
<dbReference type="EMBL" id="CP159925">
    <property type="protein sequence ID" value="XCO76953.1"/>
    <property type="molecule type" value="Genomic_DNA"/>
</dbReference>
<feature type="domain" description="GEVED" evidence="1">
    <location>
        <begin position="349"/>
        <end position="421"/>
    </location>
</feature>
<feature type="domain" description="SpaA-like prealbumin fold" evidence="3">
    <location>
        <begin position="432"/>
        <end position="546"/>
    </location>
</feature>
<gene>
    <name evidence="4" type="ORF">ABU614_09260</name>
</gene>
<reference evidence="4" key="1">
    <citation type="submission" date="2024-06" db="EMBL/GenBank/DDBJ databases">
        <authorList>
            <person name="Li S."/>
        </authorList>
    </citation>
    <scope>NUCLEOTIDE SEQUENCE</scope>
    <source>
        <strain evidence="4">SR10</strain>
    </source>
</reference>
<sequence length="767" mass="75332">MNIHHQAAALRRRSAPARAHLGSGALAFALCLVAALVASIAPVRAYQAPTSITAGLNAAGGTYVLPNNYLVGLAVAGGNLAIDTASTTFNGIGGPVATHYSPGIAPATPALKLDANAGGCAIAAARQTCANRGTVTLTFPQPVRNPSLHFSGLGGNVAGGGLRANHAARFTIASAANGATAVTGLTWTRTAGNANFAATATQAYSNVLAGNTSCTVANNPAACGSLRINGTITRLVIGIGLDTQLQSGSVTLDSGHVDALSLAVTVEEDFGDAPASYDAGQAAVHVLSDLSIGGNLSADNANLPAATASPLASAAADADSDDFVWPALVRGRSANLSVPLAGASRAGTVCGWVDVDNNGSFAAAEGACAGFAAGATALPLTIAIPATAVAGQRMARVRVSYGSALSAATPSGRADSGEVEDALVRVAEPARIVLRKTTLGGTGSFGFALGNTVQAGGSATTVAIGTPVQVDGDTATGGVQGFAVQSAGAAVSIDENALPAGWRLSSARCTDAGGATVGSLSGTVYAIPGSATGLDAVLTCDFVNARQPLLRLRKSLPLGRFVTGDQFVLSIAGNGAPVSATTSGAGDAPLEIATIDPAEIGTVYTFGETGAGATDLSGYTTTYACSNALPGGQAPSGNGRSFALTPVAGDDLTCTFRNIRQPLADLTIHKTNTPAAGADDPSGDTLARGASTTYTIVVGNNGPDAVTGAILRDPIAGRSGIRCTAPPSCSGTACPAGLSLAQLDAGVALGTLVTGGAVTVTLTCTVD</sequence>
<evidence type="ECO:0000259" key="1">
    <source>
        <dbReference type="Pfam" id="PF20009"/>
    </source>
</evidence>
<feature type="domain" description="SpaA-like prealbumin fold" evidence="2">
    <location>
        <begin position="550"/>
        <end position="659"/>
    </location>
</feature>
<name>A0AAU8N1J9_9GAMM</name>
<dbReference type="Pfam" id="PF20009">
    <property type="entry name" value="GEVED"/>
    <property type="match status" value="1"/>
</dbReference>
<dbReference type="AlphaFoldDB" id="A0AAU8N1J9"/>
<accession>A0AAU8N1J9</accession>
<dbReference type="RefSeq" id="WP_363800245.1">
    <property type="nucleotide sequence ID" value="NZ_CP159925.1"/>
</dbReference>
<evidence type="ECO:0000313" key="4">
    <source>
        <dbReference type="EMBL" id="XCO76953.1"/>
    </source>
</evidence>
<dbReference type="InterPro" id="IPR055371">
    <property type="entry name" value="SpaA_PFL_dom_4"/>
</dbReference>
<dbReference type="Pfam" id="PF24514">
    <property type="entry name" value="SpaA_4"/>
    <property type="match status" value="1"/>
</dbReference>
<organism evidence="4">
    <name type="scientific">Lysobacter firmicutimachus</name>
    <dbReference type="NCBI Taxonomy" id="1792846"/>
    <lineage>
        <taxon>Bacteria</taxon>
        <taxon>Pseudomonadati</taxon>
        <taxon>Pseudomonadota</taxon>
        <taxon>Gammaproteobacteria</taxon>
        <taxon>Lysobacterales</taxon>
        <taxon>Lysobacteraceae</taxon>
        <taxon>Lysobacter</taxon>
    </lineage>
</organism>
<proteinExistence type="predicted"/>
<dbReference type="Pfam" id="PF20674">
    <property type="entry name" value="SpaA_3"/>
    <property type="match status" value="1"/>
</dbReference>
<dbReference type="InterPro" id="IPR045474">
    <property type="entry name" value="GEVED"/>
</dbReference>
<protein>
    <submittedName>
        <fullName evidence="4">GEVED domain-containing protein</fullName>
    </submittedName>
</protein>
<evidence type="ECO:0000259" key="3">
    <source>
        <dbReference type="Pfam" id="PF24514"/>
    </source>
</evidence>